<feature type="domain" description="Tyr recombinase" evidence="4">
    <location>
        <begin position="228"/>
        <end position="414"/>
    </location>
</feature>
<dbReference type="AlphaFoldDB" id="A0A1I0QJ92"/>
<sequence length="426" mass="49273">MDIQFYLKRPDAKAHTSIFARITYEAGTCKFYTTESINPVYWNPDTHQAAQTRKFPEYPEFNARLENIRQIIKTTYRKYLNDNESQIPTPGILKDLLDIIFGKKADATIREFFEYYKDFNKRSKQGERLSPKTKKATKVSTNKGFITTLNHLEAFQKTYKRRINFDSIDIQFHSDYINYLTNTAKLGLNAIGDHIKRIKTVLGEAKIRGVKVNPAYESPYFFKPQEQSDSIYLNSSELQKMEALDLSENPKLDRVRDLFLIGCYTGLRYSDYSILNAANIQDGFFEVEQSKTEKTITIPIHLVVKRIFDKYNSQLPQFISNQKSNEYLKEIGEKLPELKVPVTITYTKGGEKITETHAKWVLLTTHTARRSFATNEYLAGTPSITIMAVTGHTTESSFLKYIKLTPNEHAKILKGLWEKRNMLKAV</sequence>
<dbReference type="InterPro" id="IPR013762">
    <property type="entry name" value="Integrase-like_cat_sf"/>
</dbReference>
<evidence type="ECO:0000256" key="1">
    <source>
        <dbReference type="ARBA" id="ARBA00008857"/>
    </source>
</evidence>
<dbReference type="InterPro" id="IPR011010">
    <property type="entry name" value="DNA_brk_join_enz"/>
</dbReference>
<dbReference type="Proteomes" id="UP000199310">
    <property type="component" value="Unassembled WGS sequence"/>
</dbReference>
<name>A0A1I0QJ92_9BACT</name>
<keyword evidence="3" id="KW-0233">DNA recombination</keyword>
<dbReference type="EMBL" id="FOJG01000001">
    <property type="protein sequence ID" value="SEW27049.1"/>
    <property type="molecule type" value="Genomic_DNA"/>
</dbReference>
<evidence type="ECO:0000256" key="2">
    <source>
        <dbReference type="ARBA" id="ARBA00023125"/>
    </source>
</evidence>
<proteinExistence type="inferred from homology"/>
<evidence type="ECO:0000256" key="3">
    <source>
        <dbReference type="ARBA" id="ARBA00023172"/>
    </source>
</evidence>
<dbReference type="PANTHER" id="PTHR30349:SF64">
    <property type="entry name" value="PROPHAGE INTEGRASE INTD-RELATED"/>
    <property type="match status" value="1"/>
</dbReference>
<dbReference type="GO" id="GO:0015074">
    <property type="term" value="P:DNA integration"/>
    <property type="evidence" value="ECO:0007669"/>
    <property type="project" value="InterPro"/>
</dbReference>
<dbReference type="InterPro" id="IPR025269">
    <property type="entry name" value="SAM-like_dom"/>
</dbReference>
<dbReference type="CDD" id="cd01185">
    <property type="entry name" value="INTN1_C_like"/>
    <property type="match status" value="1"/>
</dbReference>
<gene>
    <name evidence="5" type="ORF">SAMN04488122_1505</name>
</gene>
<dbReference type="PROSITE" id="PS51898">
    <property type="entry name" value="TYR_RECOMBINASE"/>
    <property type="match status" value="1"/>
</dbReference>
<organism evidence="5 6">
    <name type="scientific">Chitinophaga arvensicola</name>
    <dbReference type="NCBI Taxonomy" id="29529"/>
    <lineage>
        <taxon>Bacteria</taxon>
        <taxon>Pseudomonadati</taxon>
        <taxon>Bacteroidota</taxon>
        <taxon>Chitinophagia</taxon>
        <taxon>Chitinophagales</taxon>
        <taxon>Chitinophagaceae</taxon>
        <taxon>Chitinophaga</taxon>
    </lineage>
</organism>
<dbReference type="Pfam" id="PF17293">
    <property type="entry name" value="Arm-DNA-bind_5"/>
    <property type="match status" value="1"/>
</dbReference>
<dbReference type="STRING" id="29529.SAMN04488122_1505"/>
<dbReference type="Gene3D" id="1.10.150.130">
    <property type="match status" value="1"/>
</dbReference>
<dbReference type="SUPFAM" id="SSF56349">
    <property type="entry name" value="DNA breaking-rejoining enzymes"/>
    <property type="match status" value="1"/>
</dbReference>
<protein>
    <submittedName>
        <fullName evidence="5">Phage integrase family protein</fullName>
    </submittedName>
</protein>
<dbReference type="GO" id="GO:0006310">
    <property type="term" value="P:DNA recombination"/>
    <property type="evidence" value="ECO:0007669"/>
    <property type="project" value="UniProtKB-KW"/>
</dbReference>
<dbReference type="InterPro" id="IPR050090">
    <property type="entry name" value="Tyrosine_recombinase_XerCD"/>
</dbReference>
<dbReference type="InterPro" id="IPR002104">
    <property type="entry name" value="Integrase_catalytic"/>
</dbReference>
<dbReference type="InterPro" id="IPR010998">
    <property type="entry name" value="Integrase_recombinase_N"/>
</dbReference>
<evidence type="ECO:0000313" key="6">
    <source>
        <dbReference type="Proteomes" id="UP000199310"/>
    </source>
</evidence>
<keyword evidence="6" id="KW-1185">Reference proteome</keyword>
<dbReference type="RefSeq" id="WP_089892601.1">
    <property type="nucleotide sequence ID" value="NZ_FOJG01000001.1"/>
</dbReference>
<accession>A0A1I0QJ92</accession>
<dbReference type="PANTHER" id="PTHR30349">
    <property type="entry name" value="PHAGE INTEGRASE-RELATED"/>
    <property type="match status" value="1"/>
</dbReference>
<evidence type="ECO:0000313" key="5">
    <source>
        <dbReference type="EMBL" id="SEW27049.1"/>
    </source>
</evidence>
<reference evidence="6" key="1">
    <citation type="submission" date="2016-10" db="EMBL/GenBank/DDBJ databases">
        <authorList>
            <person name="Varghese N."/>
            <person name="Submissions S."/>
        </authorList>
    </citation>
    <scope>NUCLEOTIDE SEQUENCE [LARGE SCALE GENOMIC DNA]</scope>
    <source>
        <strain evidence="6">DSM 3695</strain>
    </source>
</reference>
<dbReference type="InterPro" id="IPR035386">
    <property type="entry name" value="Arm-DNA-bind_5"/>
</dbReference>
<dbReference type="OrthoDB" id="1493636at2"/>
<dbReference type="GO" id="GO:0003677">
    <property type="term" value="F:DNA binding"/>
    <property type="evidence" value="ECO:0007669"/>
    <property type="project" value="UniProtKB-KW"/>
</dbReference>
<keyword evidence="2" id="KW-0238">DNA-binding</keyword>
<comment type="similarity">
    <text evidence="1">Belongs to the 'phage' integrase family.</text>
</comment>
<dbReference type="Pfam" id="PF13102">
    <property type="entry name" value="Phage_int_SAM_5"/>
    <property type="match status" value="1"/>
</dbReference>
<dbReference type="Pfam" id="PF00589">
    <property type="entry name" value="Phage_integrase"/>
    <property type="match status" value="1"/>
</dbReference>
<evidence type="ECO:0000259" key="4">
    <source>
        <dbReference type="PROSITE" id="PS51898"/>
    </source>
</evidence>
<dbReference type="Gene3D" id="1.10.443.10">
    <property type="entry name" value="Intergrase catalytic core"/>
    <property type="match status" value="1"/>
</dbReference>